<evidence type="ECO:0000313" key="7">
    <source>
        <dbReference type="Proteomes" id="UP000189339"/>
    </source>
</evidence>
<dbReference type="CDD" id="cd02000">
    <property type="entry name" value="TPP_E1_PDC_ADC_BCADC"/>
    <property type="match status" value="1"/>
</dbReference>
<accession>A0A1V2DR49</accession>
<evidence type="ECO:0000256" key="4">
    <source>
        <dbReference type="RuleBase" id="RU366007"/>
    </source>
</evidence>
<name>A0A1V2DR49_9GAMM</name>
<comment type="catalytic activity">
    <reaction evidence="4">
        <text>N(6)-[(R)-lipoyl]-L-lysyl-[protein] + pyruvate + H(+) = N(6)-[(R)-S(8)-acetyldihydrolipoyl]-L-lysyl-[protein] + CO2</text>
        <dbReference type="Rhea" id="RHEA:19189"/>
        <dbReference type="Rhea" id="RHEA-COMP:10474"/>
        <dbReference type="Rhea" id="RHEA-COMP:10478"/>
        <dbReference type="ChEBI" id="CHEBI:15361"/>
        <dbReference type="ChEBI" id="CHEBI:15378"/>
        <dbReference type="ChEBI" id="CHEBI:16526"/>
        <dbReference type="ChEBI" id="CHEBI:83099"/>
        <dbReference type="ChEBI" id="CHEBI:83111"/>
        <dbReference type="EC" id="1.2.4.1"/>
    </reaction>
</comment>
<dbReference type="OrthoDB" id="9780894at2"/>
<dbReference type="InterPro" id="IPR029061">
    <property type="entry name" value="THDP-binding"/>
</dbReference>
<dbReference type="EC" id="1.2.4.1" evidence="4"/>
<reference evidence="6 7" key="1">
    <citation type="submission" date="2016-12" db="EMBL/GenBank/DDBJ databases">
        <title>Marinobacter lutaoensis whole genome sequencing.</title>
        <authorList>
            <person name="Verma A."/>
            <person name="Krishnamurthi S."/>
        </authorList>
    </citation>
    <scope>NUCLEOTIDE SEQUENCE [LARGE SCALE GENOMIC DNA]</scope>
    <source>
        <strain evidence="6 7">T5054</strain>
    </source>
</reference>
<dbReference type="Pfam" id="PF00676">
    <property type="entry name" value="E1_dh"/>
    <property type="match status" value="1"/>
</dbReference>
<dbReference type="InterPro" id="IPR050771">
    <property type="entry name" value="Alpha-ketoacid_DH_E1_comp"/>
</dbReference>
<dbReference type="RefSeq" id="WP_076725363.1">
    <property type="nucleotide sequence ID" value="NZ_MSCW01000008.1"/>
</dbReference>
<keyword evidence="3 4" id="KW-0786">Thiamine pyrophosphate</keyword>
<evidence type="ECO:0000313" key="6">
    <source>
        <dbReference type="EMBL" id="ONF42896.1"/>
    </source>
</evidence>
<dbReference type="GO" id="GO:0009083">
    <property type="term" value="P:branched-chain amino acid catabolic process"/>
    <property type="evidence" value="ECO:0007669"/>
    <property type="project" value="TreeGrafter"/>
</dbReference>
<dbReference type="InterPro" id="IPR001017">
    <property type="entry name" value="DH_E1"/>
</dbReference>
<evidence type="ECO:0000256" key="1">
    <source>
        <dbReference type="ARBA" id="ARBA00001964"/>
    </source>
</evidence>
<dbReference type="PANTHER" id="PTHR43380:SF1">
    <property type="entry name" value="2-OXOISOVALERATE DEHYDROGENASE SUBUNIT ALPHA, MITOCHONDRIAL"/>
    <property type="match status" value="1"/>
</dbReference>
<evidence type="ECO:0000256" key="2">
    <source>
        <dbReference type="ARBA" id="ARBA00023002"/>
    </source>
</evidence>
<dbReference type="SUPFAM" id="SSF52518">
    <property type="entry name" value="Thiamin diphosphate-binding fold (THDP-binding)"/>
    <property type="match status" value="1"/>
</dbReference>
<comment type="caution">
    <text evidence="6">The sequence shown here is derived from an EMBL/GenBank/DDBJ whole genome shotgun (WGS) entry which is preliminary data.</text>
</comment>
<gene>
    <name evidence="6" type="ORF">BTO32_14560</name>
</gene>
<protein>
    <recommendedName>
        <fullName evidence="4">Pyruvate dehydrogenase E1 component subunit alpha</fullName>
        <ecNumber evidence="4">1.2.4.1</ecNumber>
    </recommendedName>
</protein>
<keyword evidence="7" id="KW-1185">Reference proteome</keyword>
<dbReference type="PANTHER" id="PTHR43380">
    <property type="entry name" value="2-OXOISOVALERATE DEHYDROGENASE SUBUNIT ALPHA, MITOCHONDRIAL"/>
    <property type="match status" value="1"/>
</dbReference>
<dbReference type="EMBL" id="MSCW01000008">
    <property type="protein sequence ID" value="ONF42896.1"/>
    <property type="molecule type" value="Genomic_DNA"/>
</dbReference>
<sequence>MRQRHEFHVDSVRYLDEHGHPLDDLPSQASDTERVLAAYRNMVLTRTFDAKAIALQRTGKCGTYPSALGHEVIGTAIGQALAASDVFVPYYRDQATHLLRGVTLQEMLLYWGGDERGSAWQACPQDLPVAVPIATQCCHAVGVASAFRIRGEARAVLCCVGDGGTSKGDFLESLNLAGAWHLPVVFVAINNQWAISTPRRLQTGAETIAQKAIGAGLPGHVVDGNDYFASVDVLDAALARAHAGKGATLIEAVTYRLGDHTTADDATRYRDAEELRRAWDRDGVKRLRLWLHDQGLWNADLEQQWQAECKERVEQAVNAYLATEPEPATAMLDSLFETLPAALAGQRERLASRSGGGES</sequence>
<dbReference type="InterPro" id="IPR017596">
    <property type="entry name" value="PdhA/BkdA"/>
</dbReference>
<dbReference type="Proteomes" id="UP000189339">
    <property type="component" value="Unassembled WGS sequence"/>
</dbReference>
<comment type="subunit">
    <text evidence="4">Heterodimer of an alpha and a beta chain.</text>
</comment>
<dbReference type="AlphaFoldDB" id="A0A1V2DR49"/>
<proteinExistence type="predicted"/>
<dbReference type="Gene3D" id="3.40.50.970">
    <property type="match status" value="1"/>
</dbReference>
<keyword evidence="2 4" id="KW-0560">Oxidoreductase</keyword>
<dbReference type="GO" id="GO:0004739">
    <property type="term" value="F:pyruvate dehydrogenase (acetyl-transferring) activity"/>
    <property type="evidence" value="ECO:0007669"/>
    <property type="project" value="UniProtKB-UniRule"/>
</dbReference>
<comment type="cofactor">
    <cofactor evidence="1 4">
        <name>thiamine diphosphate</name>
        <dbReference type="ChEBI" id="CHEBI:58937"/>
    </cofactor>
</comment>
<evidence type="ECO:0000259" key="5">
    <source>
        <dbReference type="Pfam" id="PF00676"/>
    </source>
</evidence>
<comment type="function">
    <text evidence="4">The pyruvate dehydrogenase complex catalyzes the overall conversion of pyruvate to acetyl-CoA and CO(2). It contains multiple copies of three enzymatic components: pyruvate dehydrogenase (E1), dihydrolipoamide acetyltransferase (E2) and lipoamide dehydrogenase (E3).</text>
</comment>
<evidence type="ECO:0000256" key="3">
    <source>
        <dbReference type="ARBA" id="ARBA00023052"/>
    </source>
</evidence>
<feature type="domain" description="Dehydrogenase E1 component" evidence="5">
    <location>
        <begin position="39"/>
        <end position="318"/>
    </location>
</feature>
<organism evidence="6 7">
    <name type="scientific">Marinobacter lutaoensis</name>
    <dbReference type="NCBI Taxonomy" id="135739"/>
    <lineage>
        <taxon>Bacteria</taxon>
        <taxon>Pseudomonadati</taxon>
        <taxon>Pseudomonadota</taxon>
        <taxon>Gammaproteobacteria</taxon>
        <taxon>Pseudomonadales</taxon>
        <taxon>Marinobacteraceae</taxon>
        <taxon>Marinobacter</taxon>
    </lineage>
</organism>
<keyword evidence="4 6" id="KW-0670">Pyruvate</keyword>
<dbReference type="NCBIfam" id="TIGR03181">
    <property type="entry name" value="PDH_E1_alph_x"/>
    <property type="match status" value="1"/>
</dbReference>
<dbReference type="STRING" id="135739.BTO32_14560"/>